<dbReference type="AlphaFoldDB" id="A0A0N1IIT1"/>
<protein>
    <submittedName>
        <fullName evidence="1">Uncharacterized protein</fullName>
    </submittedName>
</protein>
<keyword evidence="2" id="KW-1185">Reference proteome</keyword>
<gene>
    <name evidence="1" type="ORF">RR48_01853</name>
</gene>
<dbReference type="InParanoid" id="A0A0N1IIT1"/>
<sequence>MAEIVVVVRVAPQLLFEKVFKVCASSCLRCLEAGEDWRKRQGTPHNLHDLKGDNRLLAQMSGGDCFNWKRSVQAERQL</sequence>
<proteinExistence type="predicted"/>
<reference evidence="1 2" key="1">
    <citation type="journal article" date="2015" name="Nat. Commun.">
        <title>Outbred genome sequencing and CRISPR/Cas9 gene editing in butterflies.</title>
        <authorList>
            <person name="Li X."/>
            <person name="Fan D."/>
            <person name="Zhang W."/>
            <person name="Liu G."/>
            <person name="Zhang L."/>
            <person name="Zhao L."/>
            <person name="Fang X."/>
            <person name="Chen L."/>
            <person name="Dong Y."/>
            <person name="Chen Y."/>
            <person name="Ding Y."/>
            <person name="Zhao R."/>
            <person name="Feng M."/>
            <person name="Zhu Y."/>
            <person name="Feng Y."/>
            <person name="Jiang X."/>
            <person name="Zhu D."/>
            <person name="Xiang H."/>
            <person name="Feng X."/>
            <person name="Li S."/>
            <person name="Wang J."/>
            <person name="Zhang G."/>
            <person name="Kronforst M.R."/>
            <person name="Wang W."/>
        </authorList>
    </citation>
    <scope>NUCLEOTIDE SEQUENCE [LARGE SCALE GENOMIC DNA]</scope>
    <source>
        <strain evidence="1">Ya'a_city_454_Pm</strain>
        <tissue evidence="1">Whole body</tissue>
    </source>
</reference>
<dbReference type="Proteomes" id="UP000053240">
    <property type="component" value="Unassembled WGS sequence"/>
</dbReference>
<evidence type="ECO:0000313" key="2">
    <source>
        <dbReference type="Proteomes" id="UP000053240"/>
    </source>
</evidence>
<organism evidence="1 2">
    <name type="scientific">Papilio machaon</name>
    <name type="common">Old World swallowtail butterfly</name>
    <dbReference type="NCBI Taxonomy" id="76193"/>
    <lineage>
        <taxon>Eukaryota</taxon>
        <taxon>Metazoa</taxon>
        <taxon>Ecdysozoa</taxon>
        <taxon>Arthropoda</taxon>
        <taxon>Hexapoda</taxon>
        <taxon>Insecta</taxon>
        <taxon>Pterygota</taxon>
        <taxon>Neoptera</taxon>
        <taxon>Endopterygota</taxon>
        <taxon>Lepidoptera</taxon>
        <taxon>Glossata</taxon>
        <taxon>Ditrysia</taxon>
        <taxon>Papilionoidea</taxon>
        <taxon>Papilionidae</taxon>
        <taxon>Papilioninae</taxon>
        <taxon>Papilio</taxon>
    </lineage>
</organism>
<evidence type="ECO:0000313" key="1">
    <source>
        <dbReference type="EMBL" id="KPJ17519.1"/>
    </source>
</evidence>
<name>A0A0N1IIT1_PAPMA</name>
<dbReference type="EMBL" id="KQ460130">
    <property type="protein sequence ID" value="KPJ17519.1"/>
    <property type="molecule type" value="Genomic_DNA"/>
</dbReference>
<accession>A0A0N1IIT1</accession>